<evidence type="ECO:0000313" key="2">
    <source>
        <dbReference type="Proteomes" id="UP000829398"/>
    </source>
</evidence>
<dbReference type="EMBL" id="CM039173">
    <property type="protein sequence ID" value="KAH9768879.1"/>
    <property type="molecule type" value="Genomic_DNA"/>
</dbReference>
<name>A0ACB8L6A3_CITSI</name>
<accession>A0ACB8L6A3</accession>
<protein>
    <submittedName>
        <fullName evidence="1">Ribonuclease H protein</fullName>
    </submittedName>
</protein>
<reference evidence="2" key="1">
    <citation type="journal article" date="2023" name="Hortic. Res.">
        <title>A chromosome-level phased genome enabling allele-level studies in sweet orange: a case study on citrus Huanglongbing tolerance.</title>
        <authorList>
            <person name="Wu B."/>
            <person name="Yu Q."/>
            <person name="Deng Z."/>
            <person name="Duan Y."/>
            <person name="Luo F."/>
            <person name="Gmitter F. Jr."/>
        </authorList>
    </citation>
    <scope>NUCLEOTIDE SEQUENCE [LARGE SCALE GENOMIC DNA]</scope>
    <source>
        <strain evidence="2">cv. Valencia</strain>
    </source>
</reference>
<comment type="caution">
    <text evidence="1">The sequence shown here is derived from an EMBL/GenBank/DDBJ whole genome shotgun (WGS) entry which is preliminary data.</text>
</comment>
<sequence length="594" mass="67501">MRERPDERDPRREREPQPKRDPRHGICSTVKAGKWKSIGLSRKWIPLTHLFFADDLLLFAEASPDHAKSISAVLDEFCCSSGEKVNQQKTTLYFSSNVSTGVARKIEKTLDFTITNNLGRYLGMPLLNSRVTKNTYQEIVDKVEKRLPAWSASHLSLAGRITLAQSVLQAIPIYAMQTTNLPISGLISSSESLWAKVLGTKYGINPMHPPVELPNKNCSYFWRSISKLWNTTIKGIGWSIGNGEYARFWWDCWATKKKPLIDYAIAPIGEDILHGKVVDFVNQESQWKWEIFSPLLPNHILLKIASIQLPRPERGKDQIYWLASSKGNFTVRSAYHYLASSDCDRCGLELESTLYVLRDCPMAQRIWSYFVPQRSQAEFYSKPLKEWISGNLQSKETIRAEENQWLNDSLSTLTATKSRIWISWSPPTWSWCKLNSDGSCKNSGLSSAGGVIGDHNGQWIRGFGLNIDCCSITIAELWGLYQGLMITWEIGIRWLLVEVDSLCVTQLIASSSVPCNAYSQLTLSIQELLKREWHVHIKHIYREANFAADALAHYADSLPVGLHNFNSPPAFINHFSFMICMGWLIPVLFYLNSL</sequence>
<evidence type="ECO:0000313" key="1">
    <source>
        <dbReference type="EMBL" id="KAH9768879.1"/>
    </source>
</evidence>
<gene>
    <name evidence="1" type="ORF">KPL71_011777</name>
</gene>
<organism evidence="1 2">
    <name type="scientific">Citrus sinensis</name>
    <name type="common">Sweet orange</name>
    <name type="synonym">Citrus aurantium var. sinensis</name>
    <dbReference type="NCBI Taxonomy" id="2711"/>
    <lineage>
        <taxon>Eukaryota</taxon>
        <taxon>Viridiplantae</taxon>
        <taxon>Streptophyta</taxon>
        <taxon>Embryophyta</taxon>
        <taxon>Tracheophyta</taxon>
        <taxon>Spermatophyta</taxon>
        <taxon>Magnoliopsida</taxon>
        <taxon>eudicotyledons</taxon>
        <taxon>Gunneridae</taxon>
        <taxon>Pentapetalae</taxon>
        <taxon>rosids</taxon>
        <taxon>malvids</taxon>
        <taxon>Sapindales</taxon>
        <taxon>Rutaceae</taxon>
        <taxon>Aurantioideae</taxon>
        <taxon>Citrus</taxon>
    </lineage>
</organism>
<proteinExistence type="predicted"/>
<keyword evidence="2" id="KW-1185">Reference proteome</keyword>
<dbReference type="Proteomes" id="UP000829398">
    <property type="component" value="Chromosome 4"/>
</dbReference>